<dbReference type="GO" id="GO:0003676">
    <property type="term" value="F:nucleic acid binding"/>
    <property type="evidence" value="ECO:0007669"/>
    <property type="project" value="InterPro"/>
</dbReference>
<dbReference type="SUPFAM" id="SSF53098">
    <property type="entry name" value="Ribonuclease H-like"/>
    <property type="match status" value="1"/>
</dbReference>
<gene>
    <name evidence="3" type="ORF">EGJ28_14310</name>
</gene>
<dbReference type="Gene3D" id="3.30.420.10">
    <property type="entry name" value="Ribonuclease H-like superfamily/Ribonuclease H"/>
    <property type="match status" value="1"/>
</dbReference>
<dbReference type="InterPro" id="IPR001584">
    <property type="entry name" value="Integrase_cat-core"/>
</dbReference>
<dbReference type="PROSITE" id="PS50994">
    <property type="entry name" value="INTEGRASE"/>
    <property type="match status" value="1"/>
</dbReference>
<dbReference type="EMBL" id="RHQL01000007">
    <property type="protein sequence ID" value="RRV11016.1"/>
    <property type="molecule type" value="Genomic_DNA"/>
</dbReference>
<comment type="caution">
    <text evidence="3">The sequence shown here is derived from an EMBL/GenBank/DDBJ whole genome shotgun (WGS) entry which is preliminary data.</text>
</comment>
<feature type="region of interest" description="Disordered" evidence="1">
    <location>
        <begin position="309"/>
        <end position="330"/>
    </location>
</feature>
<evidence type="ECO:0000259" key="2">
    <source>
        <dbReference type="PROSITE" id="PS50994"/>
    </source>
</evidence>
<dbReference type="GO" id="GO:0015074">
    <property type="term" value="P:DNA integration"/>
    <property type="evidence" value="ECO:0007669"/>
    <property type="project" value="InterPro"/>
</dbReference>
<dbReference type="Proteomes" id="UP000276506">
    <property type="component" value="Unassembled WGS sequence"/>
</dbReference>
<organism evidence="3 4">
    <name type="scientific">Stutzerimonas xanthomarina</name>
    <dbReference type="NCBI Taxonomy" id="271420"/>
    <lineage>
        <taxon>Bacteria</taxon>
        <taxon>Pseudomonadati</taxon>
        <taxon>Pseudomonadota</taxon>
        <taxon>Gammaproteobacteria</taxon>
        <taxon>Pseudomonadales</taxon>
        <taxon>Pseudomonadaceae</taxon>
        <taxon>Stutzerimonas</taxon>
    </lineage>
</organism>
<accession>A0A427E4E9</accession>
<feature type="compositionally biased region" description="Acidic residues" evidence="1">
    <location>
        <begin position="362"/>
        <end position="372"/>
    </location>
</feature>
<proteinExistence type="predicted"/>
<evidence type="ECO:0000256" key="1">
    <source>
        <dbReference type="SAM" id="MobiDB-lite"/>
    </source>
</evidence>
<name>A0A427E4E9_9GAMM</name>
<dbReference type="InterPro" id="IPR012337">
    <property type="entry name" value="RNaseH-like_sf"/>
</dbReference>
<dbReference type="AlphaFoldDB" id="A0A427E4E9"/>
<dbReference type="PANTHER" id="PTHR35004:SF6">
    <property type="entry name" value="TRANSPOSASE"/>
    <property type="match status" value="1"/>
</dbReference>
<dbReference type="PANTHER" id="PTHR35004">
    <property type="entry name" value="TRANSPOSASE RV3428C-RELATED"/>
    <property type="match status" value="1"/>
</dbReference>
<feature type="compositionally biased region" description="Polar residues" evidence="1">
    <location>
        <begin position="346"/>
        <end position="355"/>
    </location>
</feature>
<reference evidence="3 4" key="1">
    <citation type="submission" date="2018-10" db="EMBL/GenBank/DDBJ databases">
        <title>Transmission dynamics of multidrug resistant bacteria on intensive care unit surfaces.</title>
        <authorList>
            <person name="D'Souza A.W."/>
            <person name="Potter R.F."/>
            <person name="Wallace M."/>
            <person name="Shupe A."/>
            <person name="Patel S."/>
            <person name="Sun S."/>
            <person name="Gul D."/>
            <person name="Kwon J.H."/>
            <person name="Andleeb S."/>
            <person name="Burnham C.-A.D."/>
            <person name="Dantas G."/>
        </authorList>
    </citation>
    <scope>NUCLEOTIDE SEQUENCE [LARGE SCALE GENOMIC DNA]</scope>
    <source>
        <strain evidence="3 4">PX_177</strain>
    </source>
</reference>
<feature type="region of interest" description="Disordered" evidence="1">
    <location>
        <begin position="346"/>
        <end position="372"/>
    </location>
</feature>
<protein>
    <submittedName>
        <fullName evidence="3">Transposase</fullName>
    </submittedName>
</protein>
<evidence type="ECO:0000313" key="4">
    <source>
        <dbReference type="Proteomes" id="UP000276506"/>
    </source>
</evidence>
<feature type="domain" description="Integrase catalytic" evidence="2">
    <location>
        <begin position="1"/>
        <end position="186"/>
    </location>
</feature>
<dbReference type="InterPro" id="IPR036397">
    <property type="entry name" value="RNaseH_sf"/>
</dbReference>
<evidence type="ECO:0000313" key="3">
    <source>
        <dbReference type="EMBL" id="RRV11016.1"/>
    </source>
</evidence>
<sequence>MVAAPYRKGQVLHSVFAAAIYFVMDDYSRAVLGYGIHIGKHNESSGCVIHTLRYAISKKHDPLYPFFGLPCTVLVDQGVAYVSEDAVRFFGGIQVNIAKTATRMGWGKPMIERFIGTCRTRFFSGFDGYLGKRDRRFQSDETVKQAAVHTVAEFRQAFSEFIIEYHNTPHSGLNGKTPAQVWAESAKSHPPIILEDIPYTQLLRGMREEKQLKHSTGITCDYQAFNSDELQRLYHDLEPSKKPGVRSDIKVTIYRDPLDASAISVVNPQTNRLFEVPNILAAEAEGLSFAELRSKRTARTTAQAAPVIDGGVREGYSSKRRKGPDVPLDDFDSPVDLDFILSTPSKPVAASTTGYESRPQTDEDDDYVVTID</sequence>